<dbReference type="InterPro" id="IPR032675">
    <property type="entry name" value="LRR_dom_sf"/>
</dbReference>
<sequence>METTRPSTPLPPHGLSNKGPWDRALLQHQKGPVHKAGIEKLPVEIMEVVLKDLAKDEILSLRCMSCSLDVLTWHWVAKHYFTTVRVPLSHEGLLRISSFITAASDFRGTFTKVELDAGINFPSDDDNPPRPTKKQRVQLARQAQRAAEAAEAAEAAKKAQEQSRDVDTMDTTPHGAPLTISADNLAYADWTYLKPPRRCRGPVLPTASLKDSETHRGRLYGRRVIYKCLELLPSITDITICHRVDGVKQRERGKWVRDHRTASAEAEALLVALANRPVPLKRLCIDVSRFDRDWSEGLMMLANLHNIPEKKLAKLETSFKNLEHFSISLDTNTLDGVDDEAYDVLPKLLRLMPNLLSLEIAFSRRTRRTHPTVQLRKLAQHMQRLEKLQSLRFFQGRIEIESFRRIVRRHLGTLQQLEVEHVRIFDKYTPGVPNESSDWTLIVEKMKETSVLDLNNPRDMRCEHNDPGLMRTLVMHRKTGQEQVKE</sequence>
<dbReference type="AlphaFoldDB" id="A0A8H4IZQ0"/>
<name>A0A8H4IZQ0_9PEZI</name>
<comment type="caution">
    <text evidence="2">The sequence shown here is derived from an EMBL/GenBank/DDBJ whole genome shotgun (WGS) entry which is preliminary data.</text>
</comment>
<dbReference type="EMBL" id="WWBZ02000016">
    <property type="protein sequence ID" value="KAF4310154.1"/>
    <property type="molecule type" value="Genomic_DNA"/>
</dbReference>
<evidence type="ECO:0000313" key="2">
    <source>
        <dbReference type="EMBL" id="KAF4310154.1"/>
    </source>
</evidence>
<feature type="compositionally biased region" description="Low complexity" evidence="1">
    <location>
        <begin position="140"/>
        <end position="153"/>
    </location>
</feature>
<evidence type="ECO:0000313" key="3">
    <source>
        <dbReference type="Proteomes" id="UP000572817"/>
    </source>
</evidence>
<feature type="region of interest" description="Disordered" evidence="1">
    <location>
        <begin position="119"/>
        <end position="178"/>
    </location>
</feature>
<dbReference type="SUPFAM" id="SSF52047">
    <property type="entry name" value="RNI-like"/>
    <property type="match status" value="1"/>
</dbReference>
<organism evidence="2 3">
    <name type="scientific">Botryosphaeria dothidea</name>
    <dbReference type="NCBI Taxonomy" id="55169"/>
    <lineage>
        <taxon>Eukaryota</taxon>
        <taxon>Fungi</taxon>
        <taxon>Dikarya</taxon>
        <taxon>Ascomycota</taxon>
        <taxon>Pezizomycotina</taxon>
        <taxon>Dothideomycetes</taxon>
        <taxon>Dothideomycetes incertae sedis</taxon>
        <taxon>Botryosphaeriales</taxon>
        <taxon>Botryosphaeriaceae</taxon>
        <taxon>Botryosphaeria</taxon>
    </lineage>
</organism>
<proteinExistence type="predicted"/>
<keyword evidence="3" id="KW-1185">Reference proteome</keyword>
<protein>
    <submittedName>
        <fullName evidence="2">F-box domain cyclin-like protein</fullName>
    </submittedName>
</protein>
<dbReference type="Proteomes" id="UP000572817">
    <property type="component" value="Unassembled WGS sequence"/>
</dbReference>
<reference evidence="2" key="1">
    <citation type="submission" date="2020-04" db="EMBL/GenBank/DDBJ databases">
        <title>Genome Assembly and Annotation of Botryosphaeria dothidea sdau 11-99, a Latent Pathogen of Apple Fruit Ring Rot in China.</title>
        <authorList>
            <person name="Yu C."/>
            <person name="Diao Y."/>
            <person name="Lu Q."/>
            <person name="Zhao J."/>
            <person name="Cui S."/>
            <person name="Peng C."/>
            <person name="He B."/>
            <person name="Liu H."/>
        </authorList>
    </citation>
    <scope>NUCLEOTIDE SEQUENCE [LARGE SCALE GENOMIC DNA]</scope>
    <source>
        <strain evidence="2">Sdau11-99</strain>
    </source>
</reference>
<accession>A0A8H4IZQ0</accession>
<dbReference type="Gene3D" id="3.80.10.10">
    <property type="entry name" value="Ribonuclease Inhibitor"/>
    <property type="match status" value="1"/>
</dbReference>
<feature type="compositionally biased region" description="Basic and acidic residues" evidence="1">
    <location>
        <begin position="154"/>
        <end position="167"/>
    </location>
</feature>
<dbReference type="OrthoDB" id="3940778at2759"/>
<gene>
    <name evidence="2" type="ORF">GTA08_BOTSDO02132</name>
</gene>
<evidence type="ECO:0000256" key="1">
    <source>
        <dbReference type="SAM" id="MobiDB-lite"/>
    </source>
</evidence>